<dbReference type="PANTHER" id="PTHR46401">
    <property type="entry name" value="GLYCOSYLTRANSFERASE WBBK-RELATED"/>
    <property type="match status" value="1"/>
</dbReference>
<protein>
    <submittedName>
        <fullName evidence="4">Unannotated protein</fullName>
    </submittedName>
</protein>
<dbReference type="GO" id="GO:0009103">
    <property type="term" value="P:lipopolysaccharide biosynthetic process"/>
    <property type="evidence" value="ECO:0007669"/>
    <property type="project" value="TreeGrafter"/>
</dbReference>
<accession>A0A6J6HZR5</accession>
<dbReference type="Gene3D" id="3.40.50.2000">
    <property type="entry name" value="Glycogen Phosphorylase B"/>
    <property type="match status" value="2"/>
</dbReference>
<dbReference type="SUPFAM" id="SSF53756">
    <property type="entry name" value="UDP-Glycosyltransferase/glycogen phosphorylase"/>
    <property type="match status" value="1"/>
</dbReference>
<evidence type="ECO:0000313" key="4">
    <source>
        <dbReference type="EMBL" id="CAB4618496.1"/>
    </source>
</evidence>
<organism evidence="4">
    <name type="scientific">freshwater metagenome</name>
    <dbReference type="NCBI Taxonomy" id="449393"/>
    <lineage>
        <taxon>unclassified sequences</taxon>
        <taxon>metagenomes</taxon>
        <taxon>ecological metagenomes</taxon>
    </lineage>
</organism>
<gene>
    <name evidence="4" type="ORF">UFOPK1835_01581</name>
</gene>
<keyword evidence="1" id="KW-0808">Transferase</keyword>
<dbReference type="CDD" id="cd03809">
    <property type="entry name" value="GT4_MtfB-like"/>
    <property type="match status" value="1"/>
</dbReference>
<dbReference type="Pfam" id="PF00534">
    <property type="entry name" value="Glycos_transf_1"/>
    <property type="match status" value="1"/>
</dbReference>
<feature type="domain" description="Glycosyl transferase family 1" evidence="2">
    <location>
        <begin position="192"/>
        <end position="345"/>
    </location>
</feature>
<dbReference type="PANTHER" id="PTHR46401:SF2">
    <property type="entry name" value="GLYCOSYLTRANSFERASE WBBK-RELATED"/>
    <property type="match status" value="1"/>
</dbReference>
<dbReference type="AlphaFoldDB" id="A0A6J6HZR5"/>
<evidence type="ECO:0000259" key="2">
    <source>
        <dbReference type="Pfam" id="PF00534"/>
    </source>
</evidence>
<name>A0A6J6HZR5_9ZZZZ</name>
<dbReference type="Pfam" id="PF13439">
    <property type="entry name" value="Glyco_transf_4"/>
    <property type="match status" value="1"/>
</dbReference>
<evidence type="ECO:0000259" key="3">
    <source>
        <dbReference type="Pfam" id="PF13439"/>
    </source>
</evidence>
<dbReference type="EMBL" id="CAEZUP010000080">
    <property type="protein sequence ID" value="CAB4618496.1"/>
    <property type="molecule type" value="Genomic_DNA"/>
</dbReference>
<dbReference type="GO" id="GO:0016757">
    <property type="term" value="F:glycosyltransferase activity"/>
    <property type="evidence" value="ECO:0007669"/>
    <property type="project" value="InterPro"/>
</dbReference>
<dbReference type="InterPro" id="IPR028098">
    <property type="entry name" value="Glyco_trans_4-like_N"/>
</dbReference>
<sequence length="373" mass="39782">MRVAVDVTSLAGTRTGIGAFTDALITRLPRPGFDVTAFAVTHKGARALRPLLPASVTQTTRPMAARPLRWAWRHFDRPHIEFWTGSIDVVHGPNFVVPPARLAAEVVTVHDLTCVRFPDLCTPDTLRVPELVRRAIHRGAWIHTVSGSVALEVIEHFGADPSRVVAIPNGAPAPVDASDCERLAVRGRVIAGADRYVLGLGTIEPRKDFPALVAAFDSLAHSRPDLRLVIAGPEGWGAEAVAEAVAAAQHSDRIVRLGWVSDDDRDALLAGADVFAYPSLYEGFGLPPLEALAHRTPVVATSTGALPEVLGAAAAWADVGNIESLAAAISSVLDNESVATDIVAAGLDRLARFSWDATVDSLADLYRRAVEDR</sequence>
<reference evidence="4" key="1">
    <citation type="submission" date="2020-05" db="EMBL/GenBank/DDBJ databases">
        <authorList>
            <person name="Chiriac C."/>
            <person name="Salcher M."/>
            <person name="Ghai R."/>
            <person name="Kavagutti S V."/>
        </authorList>
    </citation>
    <scope>NUCLEOTIDE SEQUENCE</scope>
</reference>
<dbReference type="InterPro" id="IPR001296">
    <property type="entry name" value="Glyco_trans_1"/>
</dbReference>
<feature type="domain" description="Glycosyltransferase subfamily 4-like N-terminal" evidence="3">
    <location>
        <begin position="16"/>
        <end position="170"/>
    </location>
</feature>
<proteinExistence type="predicted"/>
<evidence type="ECO:0000256" key="1">
    <source>
        <dbReference type="ARBA" id="ARBA00022679"/>
    </source>
</evidence>